<protein>
    <submittedName>
        <fullName evidence="1">Uncharacterized protein</fullName>
    </submittedName>
</protein>
<name>A0A0A8J8C8_9CAUD</name>
<dbReference type="EMBL" id="AP014693">
    <property type="protein sequence ID" value="BAQ02670.1"/>
    <property type="molecule type" value="Genomic_DNA"/>
</dbReference>
<reference evidence="1 2" key="1">
    <citation type="submission" date="2014-12" db="EMBL/GenBank/DDBJ databases">
        <title>Genome analysis of a novel jumbo phage RSL2 infecting the phytopathogen Ralstonia solanacearum.</title>
        <authorList>
            <person name="Kawasaki T."/>
            <person name="Fujie M."/>
            <person name="Chatchawankanphanich O."/>
            <person name="Ogata H."/>
            <person name="Yamada T."/>
        </authorList>
    </citation>
    <scope>NUCLEOTIDE SEQUENCE [LARGE SCALE GENOMIC DNA]</scope>
    <source>
        <strain evidence="1 2">RSL2</strain>
    </source>
</reference>
<dbReference type="OrthoDB" id="36013at10239"/>
<proteinExistence type="predicted"/>
<dbReference type="GeneID" id="26639583"/>
<organism evidence="1 2">
    <name type="scientific">Ralstonia phage RSL2</name>
    <dbReference type="NCBI Taxonomy" id="1585840"/>
    <lineage>
        <taxon>Viruses</taxon>
        <taxon>Duplodnaviria</taxon>
        <taxon>Heunggongvirae</taxon>
        <taxon>Uroviricota</taxon>
        <taxon>Caudoviricetes</taxon>
        <taxon>Chimalliviridae</taxon>
        <taxon>Chiangmaivirus</taxon>
        <taxon>Chiangmaivirus RSL2</taxon>
    </lineage>
</organism>
<dbReference type="Proteomes" id="UP000203794">
    <property type="component" value="Segment"/>
</dbReference>
<dbReference type="KEGG" id="vg:26639583"/>
<keyword evidence="2" id="KW-1185">Reference proteome</keyword>
<accession>A0A0A8J8C8</accession>
<sequence>MKVSMNDKIEKQLRAVLGNDAMDALEGLVSNERQEMMRRGAVNSEFMNTILDGGFRKGEMVIFSSPGPTPFVPRDPDIHRGSLYPLIVHPVTERKSMMALNEAIKAGLTMKISLEMPEVEVMVDRNISEEGMEMLKTRAQPIAIDCQMNPDGSMSFGVIPPDADHPPMMEVGGYSDKFKGPDVNPNVPMTRGEGDPLNIHRKMLVGRLRPEHKLDEILTKPLPEGKVAFSNLDSHSEFEDKKEEK</sequence>
<evidence type="ECO:0000313" key="2">
    <source>
        <dbReference type="Proteomes" id="UP000203794"/>
    </source>
</evidence>
<evidence type="ECO:0000313" key="1">
    <source>
        <dbReference type="EMBL" id="BAQ02670.1"/>
    </source>
</evidence>
<dbReference type="RefSeq" id="YP_009212991.1">
    <property type="nucleotide sequence ID" value="NC_028950.1"/>
</dbReference>